<keyword evidence="1" id="KW-0812">Transmembrane</keyword>
<protein>
    <submittedName>
        <fullName evidence="3">3D domain-containing protein</fullName>
    </submittedName>
</protein>
<keyword evidence="1" id="KW-0472">Membrane</keyword>
<dbReference type="CDD" id="cd14667">
    <property type="entry name" value="3D_containing_proteins"/>
    <property type="match status" value="1"/>
</dbReference>
<reference evidence="3" key="2">
    <citation type="journal article" date="2021" name="PeerJ">
        <title>Extensive microbial diversity within the chicken gut microbiome revealed by metagenomics and culture.</title>
        <authorList>
            <person name="Gilroy R."/>
            <person name="Ravi A."/>
            <person name="Getino M."/>
            <person name="Pursley I."/>
            <person name="Horton D.L."/>
            <person name="Alikhan N.F."/>
            <person name="Baker D."/>
            <person name="Gharbi K."/>
            <person name="Hall N."/>
            <person name="Watson M."/>
            <person name="Adriaenssens E.M."/>
            <person name="Foster-Nyarko E."/>
            <person name="Jarju S."/>
            <person name="Secka A."/>
            <person name="Antonio M."/>
            <person name="Oren A."/>
            <person name="Chaudhuri R.R."/>
            <person name="La Ragione R."/>
            <person name="Hildebrand F."/>
            <person name="Pallen M.J."/>
        </authorList>
    </citation>
    <scope>NUCLEOTIDE SEQUENCE</scope>
    <source>
        <strain evidence="3">CHK195-26880</strain>
    </source>
</reference>
<organism evidence="3 4">
    <name type="scientific">Candidatus Onthousia faecipullorum</name>
    <dbReference type="NCBI Taxonomy" id="2840887"/>
    <lineage>
        <taxon>Bacteria</taxon>
        <taxon>Bacillati</taxon>
        <taxon>Bacillota</taxon>
        <taxon>Bacilli</taxon>
        <taxon>Candidatus Onthousia</taxon>
    </lineage>
</organism>
<feature type="domain" description="3D" evidence="2">
    <location>
        <begin position="125"/>
        <end position="178"/>
    </location>
</feature>
<feature type="transmembrane region" description="Helical" evidence="1">
    <location>
        <begin position="5"/>
        <end position="25"/>
    </location>
</feature>
<gene>
    <name evidence="3" type="ORF">IAB59_02540</name>
</gene>
<name>A0A9D1GAQ4_9FIRM</name>
<sequence length="195" mass="21465">MGRKFLRYFSFVIIVFALTFVILSGNNKTVVMTSNTNSVKSLQAVHIVNKYNSIKEMEKAKEPTLYDNFYDAISVASSSPVAFMGTLTAYGPDCPGCTGNSACPPRQNFKNGNIYFEDQVYGTVRVVAADRSIPCGSIVRISGINIYSEPILAVVMDRGGAVTGNHMDLLFTSQTNLEGFATSHNIKFEIIRYGW</sequence>
<evidence type="ECO:0000256" key="1">
    <source>
        <dbReference type="SAM" id="Phobius"/>
    </source>
</evidence>
<dbReference type="InterPro" id="IPR059180">
    <property type="entry name" value="3D_YorM"/>
</dbReference>
<comment type="caution">
    <text evidence="3">The sequence shown here is derived from an EMBL/GenBank/DDBJ whole genome shotgun (WGS) entry which is preliminary data.</text>
</comment>
<evidence type="ECO:0000313" key="4">
    <source>
        <dbReference type="Proteomes" id="UP000886833"/>
    </source>
</evidence>
<dbReference type="GO" id="GO:0009254">
    <property type="term" value="P:peptidoglycan turnover"/>
    <property type="evidence" value="ECO:0007669"/>
    <property type="project" value="InterPro"/>
</dbReference>
<reference evidence="3" key="1">
    <citation type="submission" date="2020-10" db="EMBL/GenBank/DDBJ databases">
        <authorList>
            <person name="Gilroy R."/>
        </authorList>
    </citation>
    <scope>NUCLEOTIDE SEQUENCE</scope>
    <source>
        <strain evidence="3">CHK195-26880</strain>
    </source>
</reference>
<evidence type="ECO:0000259" key="2">
    <source>
        <dbReference type="Pfam" id="PF06725"/>
    </source>
</evidence>
<keyword evidence="1" id="KW-1133">Transmembrane helix</keyword>
<dbReference type="Proteomes" id="UP000886833">
    <property type="component" value="Unassembled WGS sequence"/>
</dbReference>
<dbReference type="GO" id="GO:0019867">
    <property type="term" value="C:outer membrane"/>
    <property type="evidence" value="ECO:0007669"/>
    <property type="project" value="InterPro"/>
</dbReference>
<proteinExistence type="predicted"/>
<dbReference type="GO" id="GO:0004553">
    <property type="term" value="F:hydrolase activity, hydrolyzing O-glycosyl compounds"/>
    <property type="evidence" value="ECO:0007669"/>
    <property type="project" value="InterPro"/>
</dbReference>
<dbReference type="Pfam" id="PF06725">
    <property type="entry name" value="3D"/>
    <property type="match status" value="1"/>
</dbReference>
<dbReference type="AlphaFoldDB" id="A0A9D1GAQ4"/>
<dbReference type="InterPro" id="IPR010611">
    <property type="entry name" value="3D_dom"/>
</dbReference>
<accession>A0A9D1GAQ4</accession>
<evidence type="ECO:0000313" key="3">
    <source>
        <dbReference type="EMBL" id="HIT37343.1"/>
    </source>
</evidence>
<dbReference type="EMBL" id="DVKQ01000030">
    <property type="protein sequence ID" value="HIT37343.1"/>
    <property type="molecule type" value="Genomic_DNA"/>
</dbReference>